<dbReference type="AlphaFoldDB" id="A0A8C2SSH0"/>
<evidence type="ECO:0000256" key="1">
    <source>
        <dbReference type="ARBA" id="ARBA00022729"/>
    </source>
</evidence>
<keyword evidence="1 4" id="KW-0732">Signal</keyword>
<evidence type="ECO:0000256" key="3">
    <source>
        <dbReference type="ARBA" id="ARBA00023319"/>
    </source>
</evidence>
<evidence type="ECO:0000313" key="7">
    <source>
        <dbReference type="Proteomes" id="UP000694412"/>
    </source>
</evidence>
<dbReference type="InterPro" id="IPR013106">
    <property type="entry name" value="Ig_V-set"/>
</dbReference>
<dbReference type="Gene3D" id="2.60.40.10">
    <property type="entry name" value="Immunoglobulins"/>
    <property type="match status" value="1"/>
</dbReference>
<dbReference type="FunFam" id="2.60.40.10:FF:000491">
    <property type="entry name" value="Immunoglobulin superfamily, member 3"/>
    <property type="match status" value="1"/>
</dbReference>
<dbReference type="Proteomes" id="UP000694412">
    <property type="component" value="Chromosome 1"/>
</dbReference>
<keyword evidence="2" id="KW-1015">Disulfide bond</keyword>
<dbReference type="PANTHER" id="PTHR12207">
    <property type="entry name" value="V-SET AND TRANSMEMBRANE DOMAIN-CONTAINING PROTEIN"/>
    <property type="match status" value="1"/>
</dbReference>
<evidence type="ECO:0000313" key="6">
    <source>
        <dbReference type="Ensembl" id="ENSCJPP00005003128.1"/>
    </source>
</evidence>
<dbReference type="GeneTree" id="ENSGT00940000155177"/>
<evidence type="ECO:0000259" key="5">
    <source>
        <dbReference type="PROSITE" id="PS50835"/>
    </source>
</evidence>
<keyword evidence="3" id="KW-0393">Immunoglobulin domain</keyword>
<reference evidence="6" key="1">
    <citation type="submission" date="2015-11" db="EMBL/GenBank/DDBJ databases">
        <authorList>
            <consortium name="International Coturnix japonica Genome Analysis Consortium"/>
            <person name="Warren W."/>
            <person name="Burt D.W."/>
            <person name="Antin P.B."/>
            <person name="Lanford R."/>
            <person name="Gros J."/>
            <person name="Wilson R.K."/>
        </authorList>
    </citation>
    <scope>NUCLEOTIDE SEQUENCE [LARGE SCALE GENOMIC DNA]</scope>
</reference>
<dbReference type="SUPFAM" id="SSF48726">
    <property type="entry name" value="Immunoglobulin"/>
    <property type="match status" value="1"/>
</dbReference>
<dbReference type="PANTHER" id="PTHR12207:SF32">
    <property type="entry name" value="IG-LIKE DOMAIN-CONTAINING PROTEIN"/>
    <property type="match status" value="1"/>
</dbReference>
<dbReference type="PROSITE" id="PS50835">
    <property type="entry name" value="IG_LIKE"/>
    <property type="match status" value="1"/>
</dbReference>
<dbReference type="InterPro" id="IPR051102">
    <property type="entry name" value="IgSF_V-set/TM_domain"/>
</dbReference>
<accession>A0A8C2SSH0</accession>
<proteinExistence type="predicted"/>
<dbReference type="GO" id="GO:0016020">
    <property type="term" value="C:membrane"/>
    <property type="evidence" value="ECO:0007669"/>
    <property type="project" value="TreeGrafter"/>
</dbReference>
<dbReference type="Pfam" id="PF07686">
    <property type="entry name" value="V-set"/>
    <property type="match status" value="1"/>
</dbReference>
<dbReference type="InterPro" id="IPR007110">
    <property type="entry name" value="Ig-like_dom"/>
</dbReference>
<keyword evidence="7" id="KW-1185">Reference proteome</keyword>
<dbReference type="CDD" id="cd00099">
    <property type="entry name" value="IgV"/>
    <property type="match status" value="1"/>
</dbReference>
<feature type="chain" id="PRO_5034209921" description="Ig-like domain-containing protein" evidence="4">
    <location>
        <begin position="19"/>
        <end position="195"/>
    </location>
</feature>
<feature type="domain" description="Ig-like" evidence="5">
    <location>
        <begin position="15"/>
        <end position="140"/>
    </location>
</feature>
<reference evidence="6" key="3">
    <citation type="submission" date="2025-09" db="UniProtKB">
        <authorList>
            <consortium name="Ensembl"/>
        </authorList>
    </citation>
    <scope>IDENTIFICATION</scope>
</reference>
<reference evidence="6" key="2">
    <citation type="submission" date="2025-08" db="UniProtKB">
        <authorList>
            <consortium name="Ensembl"/>
        </authorList>
    </citation>
    <scope>IDENTIFICATION</scope>
</reference>
<dbReference type="Ensembl" id="ENSCJPT00005005649.1">
    <property type="protein sequence ID" value="ENSCJPP00005003128.1"/>
    <property type="gene ID" value="ENSCJPG00005003369.1"/>
</dbReference>
<organism evidence="6 7">
    <name type="scientific">Coturnix japonica</name>
    <name type="common">Japanese quail</name>
    <name type="synonym">Coturnix coturnix japonica</name>
    <dbReference type="NCBI Taxonomy" id="93934"/>
    <lineage>
        <taxon>Eukaryota</taxon>
        <taxon>Metazoa</taxon>
        <taxon>Chordata</taxon>
        <taxon>Craniata</taxon>
        <taxon>Vertebrata</taxon>
        <taxon>Euteleostomi</taxon>
        <taxon>Archelosauria</taxon>
        <taxon>Archosauria</taxon>
        <taxon>Dinosauria</taxon>
        <taxon>Saurischia</taxon>
        <taxon>Theropoda</taxon>
        <taxon>Coelurosauria</taxon>
        <taxon>Aves</taxon>
        <taxon>Neognathae</taxon>
        <taxon>Galloanserae</taxon>
        <taxon>Galliformes</taxon>
        <taxon>Phasianidae</taxon>
        <taxon>Perdicinae</taxon>
        <taxon>Coturnix</taxon>
    </lineage>
</organism>
<sequence length="195" mass="21514">MQMLFLLTSCSLLLPLCSVITDTLSISMAPQELTHAEGDAIELTCEVSRSTAQHTHLSVGWYRLRGEHRAEILTLSKDFVVMPGPAYAQRFLAGSVRLDKIGSTSYKLSIVAVEPSDQGQLYCEAAEWIEDPDGTWKDISRKQSERTSLVFLQTPWSQLGQLVAGCPLGLHKAVLLIPFLPLDFRGPWNLGAATQ</sequence>
<evidence type="ECO:0000256" key="4">
    <source>
        <dbReference type="SAM" id="SignalP"/>
    </source>
</evidence>
<protein>
    <recommendedName>
        <fullName evidence="5">Ig-like domain-containing protein</fullName>
    </recommendedName>
</protein>
<dbReference type="InterPro" id="IPR036179">
    <property type="entry name" value="Ig-like_dom_sf"/>
</dbReference>
<evidence type="ECO:0000256" key="2">
    <source>
        <dbReference type="ARBA" id="ARBA00023157"/>
    </source>
</evidence>
<dbReference type="InterPro" id="IPR013783">
    <property type="entry name" value="Ig-like_fold"/>
</dbReference>
<feature type="signal peptide" evidence="4">
    <location>
        <begin position="1"/>
        <end position="18"/>
    </location>
</feature>
<name>A0A8C2SSH0_COTJA</name>